<organism evidence="1 2">
    <name type="scientific">Hoylesella saccharolytica F0055</name>
    <dbReference type="NCBI Taxonomy" id="1127699"/>
    <lineage>
        <taxon>Bacteria</taxon>
        <taxon>Pseudomonadati</taxon>
        <taxon>Bacteroidota</taxon>
        <taxon>Bacteroidia</taxon>
        <taxon>Bacteroidales</taxon>
        <taxon>Prevotellaceae</taxon>
        <taxon>Hoylesella</taxon>
    </lineage>
</organism>
<dbReference type="PATRIC" id="fig|1127699.3.peg.2249"/>
<comment type="caution">
    <text evidence="1">The sequence shown here is derived from an EMBL/GenBank/DDBJ whole genome shotgun (WGS) entry which is preliminary data.</text>
</comment>
<dbReference type="EMBL" id="AMEP01000162">
    <property type="protein sequence ID" value="EKX96356.1"/>
    <property type="molecule type" value="Genomic_DNA"/>
</dbReference>
<accession>L1MZJ1</accession>
<keyword evidence="2" id="KW-1185">Reference proteome</keyword>
<dbReference type="AlphaFoldDB" id="L1MZJ1"/>
<sequence>MNLFQRLAGEIKAHGFSLMDINFPVCFLATYNPKDLNNDKFLDK</sequence>
<proteinExistence type="predicted"/>
<dbReference type="Proteomes" id="UP000010433">
    <property type="component" value="Unassembled WGS sequence"/>
</dbReference>
<dbReference type="STRING" id="1127699.HMPREF9151_02453"/>
<evidence type="ECO:0000313" key="1">
    <source>
        <dbReference type="EMBL" id="EKX96356.1"/>
    </source>
</evidence>
<gene>
    <name evidence="1" type="ORF">HMPREF9151_02453</name>
</gene>
<dbReference type="HOGENOM" id="CLU_3220306_0_0_10"/>
<name>L1MZJ1_9BACT</name>
<reference evidence="1 2" key="1">
    <citation type="submission" date="2012-05" db="EMBL/GenBank/DDBJ databases">
        <authorList>
            <person name="Weinstock G."/>
            <person name="Sodergren E."/>
            <person name="Lobos E.A."/>
            <person name="Fulton L."/>
            <person name="Fulton R."/>
            <person name="Courtney L."/>
            <person name="Fronick C."/>
            <person name="O'Laughlin M."/>
            <person name="Godfrey J."/>
            <person name="Wilson R.M."/>
            <person name="Miner T."/>
            <person name="Farmer C."/>
            <person name="Delehaunty K."/>
            <person name="Cordes M."/>
            <person name="Minx P."/>
            <person name="Tomlinson C."/>
            <person name="Chen J."/>
            <person name="Wollam A."/>
            <person name="Pepin K.H."/>
            <person name="Bhonagiri V."/>
            <person name="Zhang X."/>
            <person name="Suruliraj S."/>
            <person name="Warren W."/>
            <person name="Mitreva M."/>
            <person name="Mardis E.R."/>
            <person name="Wilson R.K."/>
        </authorList>
    </citation>
    <scope>NUCLEOTIDE SEQUENCE [LARGE SCALE GENOMIC DNA]</scope>
    <source>
        <strain evidence="1 2">F0055</strain>
    </source>
</reference>
<evidence type="ECO:0000313" key="2">
    <source>
        <dbReference type="Proteomes" id="UP000010433"/>
    </source>
</evidence>
<protein>
    <submittedName>
        <fullName evidence="1">Uncharacterized protein</fullName>
    </submittedName>
</protein>